<proteinExistence type="predicted"/>
<dbReference type="InterPro" id="IPR003599">
    <property type="entry name" value="Ig_sub"/>
</dbReference>
<keyword evidence="2 9" id="KW-0812">Transmembrane</keyword>
<dbReference type="SUPFAM" id="SSF48726">
    <property type="entry name" value="Immunoglobulin"/>
    <property type="match status" value="10"/>
</dbReference>
<keyword evidence="8" id="KW-0393">Immunoglobulin domain</keyword>
<feature type="domain" description="Ig-like" evidence="10">
    <location>
        <begin position="1206"/>
        <end position="1334"/>
    </location>
</feature>
<evidence type="ECO:0000313" key="12">
    <source>
        <dbReference type="Proteomes" id="UP001239994"/>
    </source>
</evidence>
<dbReference type="InterPro" id="IPR013783">
    <property type="entry name" value="Ig-like_fold"/>
</dbReference>
<keyword evidence="7" id="KW-1015">Disulfide bond</keyword>
<comment type="caution">
    <text evidence="11">The sequence shown here is derived from an EMBL/GenBank/DDBJ whole genome shotgun (WGS) entry which is preliminary data.</text>
</comment>
<evidence type="ECO:0000256" key="9">
    <source>
        <dbReference type="SAM" id="Phobius"/>
    </source>
</evidence>
<dbReference type="Gene3D" id="2.60.40.10">
    <property type="entry name" value="Immunoglobulins"/>
    <property type="match status" value="10"/>
</dbReference>
<sequence length="1419" mass="158732">SDLALRRVMGFRMRGLLLWPWQQVLLGFLGCLLCTAHPLPPDLCRAQRLVEMPVGPLYRVKGFPMSLSCSVSGFKGSAWQEFAFSLFKPEAPELEIQIIHTADQNYAYAMFSGRVRNKDIMIERLSGSSVVLHISSLHANDAGTYECYTPNTDGTFFGTYNARTTVNVIEDTLVALYSGPASHSMSEGASLQLECQVSSQTFQHTHVSVTWHVHGPAQNSTIITLDRDLTVRPGSAFEQRYRAGLVSMEKVDDTTYRLRMSEVQPADSGEIFCQADEWILDPDRSWMCIAYRNTTGSSVRVEALAVAPDTDSFISHVELVSGNVEEGGRLAIRCRVEARNLKTRFFSVTWLKEKHEVAQIGPTGVLTVFGDYAGRHSDRELRVVKVSEDVLTLTIQPVRTGDQGGYQCRASAEERTDSGLFSRGRSEVSREESVLITPKESSLAVFVTPPLVQVTEGEMLQITCRVSGVRGPTSVSWKHKKASGSSFDDVVRLSAEGVMEPTPLYQQRGVRVFRPNSTDFTLEVAGAVLSDSGEYMCTVTENAGDMSKANSNSQQAAVSVRSIDSLLQVVLKSRDTNVVENSSVKMICSVSAPQVPLAVTWKFQPQNSQAQRDIACVGHTGTMSCRGEQRDYWLETQRHGSNTLFILKVLRARRRLQGRYQCQVDAYLNDLQRAEKVSNQLGINVHRPESTMSVFTKPKSRLETSVSSNVKVDCLITSPTFNSSRFGVAWMNGDFTLLKMDHEGVLSLGPATQDMEQRVGLTMIGRHSFQLTVQQVRSTDRGLYRCLVEEWVQDPDDIWYQLQEKNVTMELVVTEKGSDFSLDKRDTSLSVPEEEVLTLACLLKTAGLDSIFQYSVSWFFERHDQKSPTIELLTYTHDGRLIFHDSELRNRLQFFRPEVRSFQLSILRSVASDSGRYYCQAHAYERGGDGKGVLKASDKSGISNVIVTLTENKLQVKKASESLNITDPQGGVTVECEISSRSSDRSVFEVTWSRRRGGEQPLQIFTASRDGTLHSGMRDRKLVFDRPSLSIYTLTVPVSDSSDNGQYRCEVQEWIQTTTNTWRKVAEDTSGELSVHVESEDKPSTGTFILKESLDHLNITEGKHFDLSCSIIVDKWDPTVQYTLTWYVERQDSKSRSFLLTQTFHGHLEYQSENQQLKSRLQFSRPTGERFHLSVLSSVPADSGRYVCKVEQYQLADGQWQKSGLPQWRSILVTVNSTENKLQVKKASESLNITDPQGGVTVECEISSRSSDRSVFEVTWSRRRGGEQPLQIFTASRDGTLHSGMRDRKLVFDRPSLSIYTLTVPVSDPSDSGQYRCEVQEWIQTTTNTWRKVAEDTSGELSVHVQPSDLLASASEAHSSGILLGIGLPIIVILFIVVVLLVREVKKTSASNNKETFWPENNPLKTITDAATDEEHSAS</sequence>
<dbReference type="InterPro" id="IPR013106">
    <property type="entry name" value="Ig_V-set"/>
</dbReference>
<evidence type="ECO:0000256" key="8">
    <source>
        <dbReference type="ARBA" id="ARBA00023319"/>
    </source>
</evidence>
<dbReference type="PANTHER" id="PTHR12207:SF25">
    <property type="entry name" value="IMMUNOGLOBULIN SUPERFAMILY MEMBER 2"/>
    <property type="match status" value="1"/>
</dbReference>
<feature type="domain" description="Ig-like" evidence="10">
    <location>
        <begin position="438"/>
        <end position="559"/>
    </location>
</feature>
<evidence type="ECO:0000256" key="7">
    <source>
        <dbReference type="ARBA" id="ARBA00023157"/>
    </source>
</evidence>
<feature type="domain" description="Ig-like" evidence="10">
    <location>
        <begin position="972"/>
        <end position="1066"/>
    </location>
</feature>
<evidence type="ECO:0000256" key="5">
    <source>
        <dbReference type="ARBA" id="ARBA00022989"/>
    </source>
</evidence>
<evidence type="ECO:0000313" key="11">
    <source>
        <dbReference type="EMBL" id="KAK1797919.1"/>
    </source>
</evidence>
<keyword evidence="12" id="KW-1185">Reference proteome</keyword>
<keyword evidence="3" id="KW-0732">Signal</keyword>
<dbReference type="PROSITE" id="PS50835">
    <property type="entry name" value="IG_LIKE"/>
    <property type="match status" value="10"/>
</dbReference>
<feature type="domain" description="Ig-like" evidence="10">
    <location>
        <begin position="567"/>
        <end position="678"/>
    </location>
</feature>
<feature type="domain" description="Ig-like" evidence="10">
    <location>
        <begin position="1083"/>
        <end position="1192"/>
    </location>
</feature>
<organism evidence="11 12">
    <name type="scientific">Electrophorus voltai</name>
    <dbReference type="NCBI Taxonomy" id="2609070"/>
    <lineage>
        <taxon>Eukaryota</taxon>
        <taxon>Metazoa</taxon>
        <taxon>Chordata</taxon>
        <taxon>Craniata</taxon>
        <taxon>Vertebrata</taxon>
        <taxon>Euteleostomi</taxon>
        <taxon>Actinopterygii</taxon>
        <taxon>Neopterygii</taxon>
        <taxon>Teleostei</taxon>
        <taxon>Ostariophysi</taxon>
        <taxon>Gymnotiformes</taxon>
        <taxon>Gymnotoidei</taxon>
        <taxon>Gymnotidae</taxon>
        <taxon>Electrophorus</taxon>
    </lineage>
</organism>
<dbReference type="CDD" id="cd00099">
    <property type="entry name" value="IgV"/>
    <property type="match status" value="2"/>
</dbReference>
<evidence type="ECO:0000256" key="1">
    <source>
        <dbReference type="ARBA" id="ARBA00004479"/>
    </source>
</evidence>
<dbReference type="Pfam" id="PF13927">
    <property type="entry name" value="Ig_3"/>
    <property type="match status" value="1"/>
</dbReference>
<feature type="domain" description="Ig-like" evidence="10">
    <location>
        <begin position="688"/>
        <end position="808"/>
    </location>
</feature>
<dbReference type="FunFam" id="2.60.40.10:FF:000491">
    <property type="entry name" value="Immunoglobulin superfamily, member 3"/>
    <property type="match status" value="1"/>
</dbReference>
<gene>
    <name evidence="11" type="ORF">P4O66_007969</name>
</gene>
<evidence type="ECO:0000256" key="6">
    <source>
        <dbReference type="ARBA" id="ARBA00023136"/>
    </source>
</evidence>
<feature type="transmembrane region" description="Helical" evidence="9">
    <location>
        <begin position="1362"/>
        <end position="1382"/>
    </location>
</feature>
<dbReference type="SMART" id="SM00409">
    <property type="entry name" value="IG"/>
    <property type="match status" value="10"/>
</dbReference>
<keyword evidence="6 9" id="KW-0472">Membrane</keyword>
<feature type="non-terminal residue" evidence="11">
    <location>
        <position position="1419"/>
    </location>
</feature>
<keyword evidence="4" id="KW-0677">Repeat</keyword>
<dbReference type="Pfam" id="PF07686">
    <property type="entry name" value="V-set"/>
    <property type="match status" value="4"/>
</dbReference>
<dbReference type="EMBL" id="JAROKS010000013">
    <property type="protein sequence ID" value="KAK1797919.1"/>
    <property type="molecule type" value="Genomic_DNA"/>
</dbReference>
<dbReference type="PANTHER" id="PTHR12207">
    <property type="entry name" value="V-SET AND TRANSMEMBRANE DOMAIN-CONTAINING PROTEIN"/>
    <property type="match status" value="1"/>
</dbReference>
<protein>
    <recommendedName>
        <fullName evidence="10">Ig-like domain-containing protein</fullName>
    </recommendedName>
</protein>
<feature type="domain" description="Ig-like" evidence="10">
    <location>
        <begin position="308"/>
        <end position="418"/>
    </location>
</feature>
<feature type="domain" description="Ig-like" evidence="10">
    <location>
        <begin position="171"/>
        <end position="275"/>
    </location>
</feature>
<keyword evidence="5 9" id="KW-1133">Transmembrane helix</keyword>
<dbReference type="InterPro" id="IPR036179">
    <property type="entry name" value="Ig-like_dom_sf"/>
</dbReference>
<dbReference type="FunFam" id="2.60.40.10:FF:000191">
    <property type="entry name" value="Immunoglobulin superfamily member 3"/>
    <property type="match status" value="1"/>
</dbReference>
<evidence type="ECO:0000256" key="3">
    <source>
        <dbReference type="ARBA" id="ARBA00022729"/>
    </source>
</evidence>
<dbReference type="InterPro" id="IPR003598">
    <property type="entry name" value="Ig_sub2"/>
</dbReference>
<evidence type="ECO:0000256" key="4">
    <source>
        <dbReference type="ARBA" id="ARBA00022737"/>
    </source>
</evidence>
<name>A0AAD8ZGA1_9TELE</name>
<dbReference type="GO" id="GO:0016020">
    <property type="term" value="C:membrane"/>
    <property type="evidence" value="ECO:0007669"/>
    <property type="project" value="UniProtKB-SubCell"/>
</dbReference>
<dbReference type="InterPro" id="IPR051102">
    <property type="entry name" value="IgSF_V-set/TM_domain"/>
</dbReference>
<comment type="subcellular location">
    <subcellularLocation>
        <location evidence="1">Membrane</location>
        <topology evidence="1">Single-pass type I membrane protein</topology>
    </subcellularLocation>
</comment>
<dbReference type="Proteomes" id="UP001239994">
    <property type="component" value="Unassembled WGS sequence"/>
</dbReference>
<reference evidence="11" key="1">
    <citation type="submission" date="2023-03" db="EMBL/GenBank/DDBJ databases">
        <title>Electrophorus voltai genome.</title>
        <authorList>
            <person name="Bian C."/>
        </authorList>
    </citation>
    <scope>NUCLEOTIDE SEQUENCE</scope>
    <source>
        <strain evidence="11">CB-2022</strain>
        <tissue evidence="11">Muscle</tissue>
    </source>
</reference>
<dbReference type="InterPro" id="IPR007110">
    <property type="entry name" value="Ig-like_dom"/>
</dbReference>
<feature type="domain" description="Ig-like" evidence="10">
    <location>
        <begin position="41"/>
        <end position="167"/>
    </location>
</feature>
<dbReference type="SMART" id="SM00406">
    <property type="entry name" value="IGv"/>
    <property type="match status" value="8"/>
</dbReference>
<evidence type="ECO:0000259" key="10">
    <source>
        <dbReference type="PROSITE" id="PS50835"/>
    </source>
</evidence>
<dbReference type="SMART" id="SM00408">
    <property type="entry name" value="IGc2"/>
    <property type="match status" value="4"/>
</dbReference>
<feature type="domain" description="Ig-like" evidence="10">
    <location>
        <begin position="818"/>
        <end position="921"/>
    </location>
</feature>
<accession>A0AAD8ZGA1</accession>
<evidence type="ECO:0000256" key="2">
    <source>
        <dbReference type="ARBA" id="ARBA00022692"/>
    </source>
</evidence>